<evidence type="ECO:0000256" key="1">
    <source>
        <dbReference type="SAM" id="MobiDB-lite"/>
    </source>
</evidence>
<accession>A0ABQ5ZQN3</accession>
<name>A0ABQ5ZQN3_9HYPH</name>
<evidence type="ECO:0000313" key="3">
    <source>
        <dbReference type="Proteomes" id="UP001156702"/>
    </source>
</evidence>
<feature type="compositionally biased region" description="Low complexity" evidence="1">
    <location>
        <begin position="59"/>
        <end position="70"/>
    </location>
</feature>
<protein>
    <submittedName>
        <fullName evidence="2">Uncharacterized protein</fullName>
    </submittedName>
</protein>
<gene>
    <name evidence="2" type="ORF">GCM10007923_63860</name>
</gene>
<dbReference type="EMBL" id="BSOP01000069">
    <property type="protein sequence ID" value="GLR55165.1"/>
    <property type="molecule type" value="Genomic_DNA"/>
</dbReference>
<comment type="caution">
    <text evidence="2">The sequence shown here is derived from an EMBL/GenBank/DDBJ whole genome shotgun (WGS) entry which is preliminary data.</text>
</comment>
<organism evidence="2 3">
    <name type="scientific">Shinella yambaruensis</name>
    <dbReference type="NCBI Taxonomy" id="415996"/>
    <lineage>
        <taxon>Bacteria</taxon>
        <taxon>Pseudomonadati</taxon>
        <taxon>Pseudomonadota</taxon>
        <taxon>Alphaproteobacteria</taxon>
        <taxon>Hyphomicrobiales</taxon>
        <taxon>Rhizobiaceae</taxon>
        <taxon>Shinella</taxon>
    </lineage>
</organism>
<evidence type="ECO:0000313" key="2">
    <source>
        <dbReference type="EMBL" id="GLR55165.1"/>
    </source>
</evidence>
<proteinExistence type="predicted"/>
<sequence length="70" mass="7605">MADRLTRCTACGGRGYFHCECWPGDCICGLDDQDCEDCGGEGWIDPSYDYPDYDPPSGPTSSKSKGQADE</sequence>
<dbReference type="Proteomes" id="UP001156702">
    <property type="component" value="Unassembled WGS sequence"/>
</dbReference>
<keyword evidence="3" id="KW-1185">Reference proteome</keyword>
<feature type="region of interest" description="Disordered" evidence="1">
    <location>
        <begin position="46"/>
        <end position="70"/>
    </location>
</feature>
<reference evidence="3" key="1">
    <citation type="journal article" date="2019" name="Int. J. Syst. Evol. Microbiol.">
        <title>The Global Catalogue of Microorganisms (GCM) 10K type strain sequencing project: providing services to taxonomists for standard genome sequencing and annotation.</title>
        <authorList>
            <consortium name="The Broad Institute Genomics Platform"/>
            <consortium name="The Broad Institute Genome Sequencing Center for Infectious Disease"/>
            <person name="Wu L."/>
            <person name="Ma J."/>
        </authorList>
    </citation>
    <scope>NUCLEOTIDE SEQUENCE [LARGE SCALE GENOMIC DNA]</scope>
    <source>
        <strain evidence="3">NBRC 102122</strain>
    </source>
</reference>